<evidence type="ECO:0000256" key="9">
    <source>
        <dbReference type="ARBA" id="ARBA00023180"/>
    </source>
</evidence>
<feature type="transmembrane region" description="Helical" evidence="12">
    <location>
        <begin position="101"/>
        <end position="121"/>
    </location>
</feature>
<dbReference type="GO" id="GO:0007200">
    <property type="term" value="P:phospholipase C-activating G protein-coupled receptor signaling pathway"/>
    <property type="evidence" value="ECO:0007669"/>
    <property type="project" value="TreeGrafter"/>
</dbReference>
<dbReference type="InterPro" id="IPR002281">
    <property type="entry name" value="Pro_rcpt_2"/>
</dbReference>
<accession>A0AAV7DM56</accession>
<feature type="transmembrane region" description="Helical" evidence="12">
    <location>
        <begin position="233"/>
        <end position="255"/>
    </location>
</feature>
<reference evidence="15" key="1">
    <citation type="thesis" date="2020" institute="ProQuest LLC" country="789 East Eisenhower Parkway, Ann Arbor, MI, USA">
        <title>Comparative Genomics and Chromosome Evolution.</title>
        <authorList>
            <person name="Mudd A.B."/>
        </authorList>
    </citation>
    <scope>NUCLEOTIDE SEQUENCE</scope>
    <source>
        <strain evidence="15">237g6f4</strain>
        <tissue evidence="15">Blood</tissue>
    </source>
</reference>
<dbReference type="GO" id="GO:0007596">
    <property type="term" value="P:blood coagulation"/>
    <property type="evidence" value="ECO:0007669"/>
    <property type="project" value="InterPro"/>
</dbReference>
<evidence type="ECO:0000256" key="11">
    <source>
        <dbReference type="PIRSR" id="PIRSR603912-52"/>
    </source>
</evidence>
<dbReference type="PRINTS" id="PR01428">
    <property type="entry name" value="PROTEASEAR"/>
</dbReference>
<dbReference type="InterPro" id="IPR000276">
    <property type="entry name" value="GPCR_Rhodpsn"/>
</dbReference>
<evidence type="ECO:0000313" key="15">
    <source>
        <dbReference type="EMBL" id="KAG8598629.1"/>
    </source>
</evidence>
<dbReference type="Pfam" id="PF00001">
    <property type="entry name" value="7tm_1"/>
    <property type="match status" value="1"/>
</dbReference>
<dbReference type="PROSITE" id="PS50262">
    <property type="entry name" value="G_PROTEIN_RECEP_F1_2"/>
    <property type="match status" value="1"/>
</dbReference>
<evidence type="ECO:0000256" key="3">
    <source>
        <dbReference type="ARBA" id="ARBA00022692"/>
    </source>
</evidence>
<dbReference type="EMBL" id="WNYA01000001">
    <property type="protein sequence ID" value="KAG8598629.1"/>
    <property type="molecule type" value="Genomic_DNA"/>
</dbReference>
<dbReference type="Proteomes" id="UP000824782">
    <property type="component" value="Unassembled WGS sequence"/>
</dbReference>
<feature type="disulfide bond" evidence="11">
    <location>
        <begin position="139"/>
        <end position="217"/>
    </location>
</feature>
<dbReference type="PRINTS" id="PR00237">
    <property type="entry name" value="GPCRRHODOPSN"/>
</dbReference>
<evidence type="ECO:0000256" key="6">
    <source>
        <dbReference type="ARBA" id="ARBA00023136"/>
    </source>
</evidence>
<proteinExistence type="predicted"/>
<dbReference type="GO" id="GO:0005886">
    <property type="term" value="C:plasma membrane"/>
    <property type="evidence" value="ECO:0007669"/>
    <property type="project" value="UniProtKB-SubCell"/>
</dbReference>
<keyword evidence="6 12" id="KW-0472">Membrane</keyword>
<feature type="transmembrane region" description="Helical" evidence="12">
    <location>
        <begin position="314"/>
        <end position="338"/>
    </location>
</feature>
<keyword evidence="10" id="KW-0807">Transducer</keyword>
<dbReference type="PANTHER" id="PTHR24232">
    <property type="entry name" value="G-PROTEIN COUPLED RECEPTOR"/>
    <property type="match status" value="1"/>
</dbReference>
<dbReference type="InterPro" id="IPR003912">
    <property type="entry name" value="Protea_act_rcpt"/>
</dbReference>
<feature type="transmembrane region" description="Helical" evidence="12">
    <location>
        <begin position="141"/>
        <end position="160"/>
    </location>
</feature>
<name>A0AAV7DM56_ENGPU</name>
<keyword evidence="13" id="KW-0732">Signal</keyword>
<evidence type="ECO:0000259" key="14">
    <source>
        <dbReference type="PROSITE" id="PS50262"/>
    </source>
</evidence>
<dbReference type="Gene3D" id="1.20.1070.10">
    <property type="entry name" value="Rhodopsin 7-helix transmembrane proteins"/>
    <property type="match status" value="1"/>
</dbReference>
<feature type="domain" description="G-protein coupled receptors family 1 profile" evidence="14">
    <location>
        <begin position="83"/>
        <end position="335"/>
    </location>
</feature>
<dbReference type="AlphaFoldDB" id="A0AAV7DM56"/>
<keyword evidence="2" id="KW-1003">Cell membrane</keyword>
<evidence type="ECO:0000256" key="5">
    <source>
        <dbReference type="ARBA" id="ARBA00023040"/>
    </source>
</evidence>
<evidence type="ECO:0000256" key="2">
    <source>
        <dbReference type="ARBA" id="ARBA00022475"/>
    </source>
</evidence>
<dbReference type="FunFam" id="1.20.1070.10:FF:000040">
    <property type="entry name" value="Coagulation factor 2 (thrombin) receptor"/>
    <property type="match status" value="1"/>
</dbReference>
<feature type="signal peptide" evidence="13">
    <location>
        <begin position="1"/>
        <end position="22"/>
    </location>
</feature>
<comment type="subcellular location">
    <subcellularLocation>
        <location evidence="1">Cell membrane</location>
        <topology evidence="1">Multi-pass membrane protein</topology>
    </subcellularLocation>
</comment>
<sequence>MRGWRLLLGAVLLAAYVLTAAGQNVTSVKKGRNFVGQQETFNNTTGIYGYRVNEFAGKVLTGGLMRVFLPIIYIIVFVVGLPSNAIALWIFIYRTKKKHPAVIYMANLALADLLFIIWIPLKISYHLNGNNWIYGEAMCKVLVGFFYGNMYCSILFITCLSVQRYWVIVNPISHTRKKTKLAFMVSGAIWLIIILSTIPLYLFDQTASITNLGITTCHDVLPISVLAEDMFRYFLSLAIGLFFFPAILMTVAYVFMIKTLNNSITDEAIGKKRRRAIMLILTVLVMCLVCFLPSNILLLVNYATIRKTHEGNVYAFYITALCLSALNSCIDPFVYYFVSKDFRENVKNTFLCRSVRTVERMQISFSSMKYSRKSKTYTSTSSNTQTSNC</sequence>
<keyword evidence="3 12" id="KW-0812">Transmembrane</keyword>
<comment type="caution">
    <text evidence="15">The sequence shown here is derived from an EMBL/GenBank/DDBJ whole genome shotgun (WGS) entry which is preliminary data.</text>
</comment>
<keyword evidence="16" id="KW-1185">Reference proteome</keyword>
<evidence type="ECO:0000256" key="1">
    <source>
        <dbReference type="ARBA" id="ARBA00004651"/>
    </source>
</evidence>
<evidence type="ECO:0000256" key="4">
    <source>
        <dbReference type="ARBA" id="ARBA00022989"/>
    </source>
</evidence>
<feature type="transmembrane region" description="Helical" evidence="12">
    <location>
        <begin position="276"/>
        <end position="302"/>
    </location>
</feature>
<dbReference type="PRINTS" id="PR01152">
    <property type="entry name" value="PROTEASEAR2"/>
</dbReference>
<evidence type="ECO:0000256" key="7">
    <source>
        <dbReference type="ARBA" id="ARBA00023157"/>
    </source>
</evidence>
<dbReference type="GO" id="GO:0035025">
    <property type="term" value="P:positive regulation of Rho protein signal transduction"/>
    <property type="evidence" value="ECO:0007669"/>
    <property type="project" value="TreeGrafter"/>
</dbReference>
<dbReference type="PANTHER" id="PTHR24232:SF21">
    <property type="entry name" value="PROTEINASE-ACTIVATED RECEPTOR 2"/>
    <property type="match status" value="1"/>
</dbReference>
<feature type="chain" id="PRO_5044012102" description="G-protein coupled receptors family 1 profile domain-containing protein" evidence="13">
    <location>
        <begin position="23"/>
        <end position="389"/>
    </location>
</feature>
<keyword evidence="5" id="KW-0297">G-protein coupled receptor</keyword>
<gene>
    <name evidence="15" type="ORF">GDO81_002680</name>
</gene>
<evidence type="ECO:0000313" key="16">
    <source>
        <dbReference type="Proteomes" id="UP000824782"/>
    </source>
</evidence>
<feature type="transmembrane region" description="Helical" evidence="12">
    <location>
        <begin position="181"/>
        <end position="203"/>
    </location>
</feature>
<evidence type="ECO:0000256" key="12">
    <source>
        <dbReference type="SAM" id="Phobius"/>
    </source>
</evidence>
<dbReference type="InterPro" id="IPR017452">
    <property type="entry name" value="GPCR_Rhodpsn_7TM"/>
</dbReference>
<dbReference type="GO" id="GO:0015057">
    <property type="term" value="F:thrombin-activated receptor activity"/>
    <property type="evidence" value="ECO:0007669"/>
    <property type="project" value="InterPro"/>
</dbReference>
<keyword evidence="7 11" id="KW-1015">Disulfide bond</keyword>
<evidence type="ECO:0000256" key="13">
    <source>
        <dbReference type="SAM" id="SignalP"/>
    </source>
</evidence>
<evidence type="ECO:0000256" key="10">
    <source>
        <dbReference type="ARBA" id="ARBA00023224"/>
    </source>
</evidence>
<feature type="transmembrane region" description="Helical" evidence="12">
    <location>
        <begin position="67"/>
        <end position="92"/>
    </location>
</feature>
<evidence type="ECO:0000256" key="8">
    <source>
        <dbReference type="ARBA" id="ARBA00023170"/>
    </source>
</evidence>
<keyword evidence="9" id="KW-0325">Glycoprotein</keyword>
<keyword evidence="4 12" id="KW-1133">Transmembrane helix</keyword>
<keyword evidence="8" id="KW-0675">Receptor</keyword>
<protein>
    <recommendedName>
        <fullName evidence="14">G-protein coupled receptors family 1 profile domain-containing protein</fullName>
    </recommendedName>
</protein>
<organism evidence="15 16">
    <name type="scientific">Engystomops pustulosus</name>
    <name type="common">Tungara frog</name>
    <name type="synonym">Physalaemus pustulosus</name>
    <dbReference type="NCBI Taxonomy" id="76066"/>
    <lineage>
        <taxon>Eukaryota</taxon>
        <taxon>Metazoa</taxon>
        <taxon>Chordata</taxon>
        <taxon>Craniata</taxon>
        <taxon>Vertebrata</taxon>
        <taxon>Euteleostomi</taxon>
        <taxon>Amphibia</taxon>
        <taxon>Batrachia</taxon>
        <taxon>Anura</taxon>
        <taxon>Neobatrachia</taxon>
        <taxon>Hyloidea</taxon>
        <taxon>Leptodactylidae</taxon>
        <taxon>Leiuperinae</taxon>
        <taxon>Engystomops</taxon>
    </lineage>
</organism>
<dbReference type="SUPFAM" id="SSF81321">
    <property type="entry name" value="Family A G protein-coupled receptor-like"/>
    <property type="match status" value="1"/>
</dbReference>